<feature type="transmembrane region" description="Helical" evidence="15">
    <location>
        <begin position="234"/>
        <end position="252"/>
    </location>
</feature>
<evidence type="ECO:0000313" key="17">
    <source>
        <dbReference type="Proteomes" id="UP000887565"/>
    </source>
</evidence>
<dbReference type="PRINTS" id="PR01630">
    <property type="entry name" value="LVDCCALPHA1"/>
</dbReference>
<evidence type="ECO:0000256" key="5">
    <source>
        <dbReference type="ARBA" id="ARBA00022692"/>
    </source>
</evidence>
<evidence type="ECO:0000256" key="10">
    <source>
        <dbReference type="ARBA" id="ARBA00023136"/>
    </source>
</evidence>
<evidence type="ECO:0000256" key="11">
    <source>
        <dbReference type="ARBA" id="ARBA00023303"/>
    </source>
</evidence>
<dbReference type="FunFam" id="1.10.287.70:FF:000007">
    <property type="entry name" value="Voltage-dependent L-type calcium channel subunit alpha"/>
    <property type="match status" value="1"/>
</dbReference>
<feature type="compositionally biased region" description="Basic and acidic residues" evidence="14">
    <location>
        <begin position="41"/>
        <end position="68"/>
    </location>
</feature>
<feature type="region of interest" description="Disordered" evidence="14">
    <location>
        <begin position="33"/>
        <end position="133"/>
    </location>
</feature>
<dbReference type="InterPro" id="IPR005821">
    <property type="entry name" value="Ion_trans_dom"/>
</dbReference>
<dbReference type="Pfam" id="PF00520">
    <property type="entry name" value="Ion_trans"/>
    <property type="match status" value="1"/>
</dbReference>
<feature type="transmembrane region" description="Helical" evidence="15">
    <location>
        <begin position="201"/>
        <end position="222"/>
    </location>
</feature>
<keyword evidence="2" id="KW-0813">Transport</keyword>
<evidence type="ECO:0000313" key="18">
    <source>
        <dbReference type="WBParaSite" id="nRc.2.0.1.t11837-RA"/>
    </source>
</evidence>
<reference evidence="18" key="1">
    <citation type="submission" date="2022-11" db="UniProtKB">
        <authorList>
            <consortium name="WormBaseParasite"/>
        </authorList>
    </citation>
    <scope>IDENTIFICATION</scope>
</reference>
<dbReference type="PANTHER" id="PTHR45628">
    <property type="entry name" value="VOLTAGE-DEPENDENT CALCIUM CHANNEL TYPE A SUBUNIT ALPHA-1"/>
    <property type="match status" value="1"/>
</dbReference>
<evidence type="ECO:0000256" key="2">
    <source>
        <dbReference type="ARBA" id="ARBA00022448"/>
    </source>
</evidence>
<feature type="binding site" evidence="12">
    <location>
        <position position="396"/>
    </location>
    <ligand>
        <name>Ca(2+)</name>
        <dbReference type="ChEBI" id="CHEBI:29108"/>
    </ligand>
</feature>
<dbReference type="FunFam" id="1.20.120.350:FF:000010">
    <property type="entry name" value="Voltage-dependent L-type calcium channel subunit alpha"/>
    <property type="match status" value="1"/>
</dbReference>
<dbReference type="GO" id="GO:0008331">
    <property type="term" value="F:high voltage-gated calcium channel activity"/>
    <property type="evidence" value="ECO:0007669"/>
    <property type="project" value="TreeGrafter"/>
</dbReference>
<comment type="function">
    <text evidence="13">Voltage-sensitive calcium channels (VSCC) mediate the entry of calcium ions into excitable cells and are also involved in a variety of calcium-dependent processes, including muscle contraction, hormone or neurotransmitter release, gene expression, cell motility, cell division and cell death.</text>
</comment>
<dbReference type="GO" id="GO:0098703">
    <property type="term" value="P:calcium ion import across plasma membrane"/>
    <property type="evidence" value="ECO:0007669"/>
    <property type="project" value="TreeGrafter"/>
</dbReference>
<keyword evidence="12" id="KW-0479">Metal-binding</keyword>
<keyword evidence="6 12" id="KW-0106">Calcium</keyword>
<dbReference type="OMA" id="HARRWHI"/>
<keyword evidence="8 15" id="KW-1133">Transmembrane helix</keyword>
<dbReference type="InterPro" id="IPR050599">
    <property type="entry name" value="VDCC_alpha-1_subunit"/>
</dbReference>
<keyword evidence="9" id="KW-0406">Ion transport</keyword>
<keyword evidence="7 13" id="KW-0851">Voltage-gated channel</keyword>
<dbReference type="PANTHER" id="PTHR45628:SF1">
    <property type="entry name" value="VOLTAGE-DEPENDENT CALCIUM CHANNEL TYPE D SUBUNIT ALPHA-1"/>
    <property type="match status" value="1"/>
</dbReference>
<dbReference type="InterPro" id="IPR002077">
    <property type="entry name" value="VDCCAlpha1"/>
</dbReference>
<sequence>MEPQKRKFTLSSIKDASQSINAAIDKRRKSFLSFGSLGGKSKVEEENVGRESTIAERSDVDDQVHIGEPRNSSTRPSIAGALSGKKTSNAEPYLPAPDTNGTTEAAPSSVPVEGETMEIREKKRQARKPPKPTVERPKRALFCLDLKNPIRLYCVRLVEWKPFEWLILSMICLNCIALAVYKPYPNNDNEALNSTLEYVEVVFIVVFTVECVLKIIAMGFLLHPNAYLRNVWNLLDFIIVVIGLATTIAQQLSSEKEKGFNVKALRAFRVLRPLRLVSGVPKLMRFYLALGLQIVLNSILQAMVPLFHIALLVMFVIIIYALIGLELFCGKLNYACRDKESGKVNEDRPICSNSEDGRKCPEGEVCREWEGPNYGITNFDNVGLAMLTVFQCISLEGWTDINDADGATWPWIYFVSLVVLGEFSKEREKAQARGDFRKKREKQQIEDDFRGYMKWITAAGNI</sequence>
<evidence type="ECO:0000256" key="13">
    <source>
        <dbReference type="RuleBase" id="RU003808"/>
    </source>
</evidence>
<keyword evidence="3 13" id="KW-0109">Calcium transport</keyword>
<accession>A0A915ID64</accession>
<evidence type="ECO:0000256" key="4">
    <source>
        <dbReference type="ARBA" id="ARBA00022673"/>
    </source>
</evidence>
<keyword evidence="10 15" id="KW-0472">Membrane</keyword>
<dbReference type="SUPFAM" id="SSF81324">
    <property type="entry name" value="Voltage-gated potassium channels"/>
    <property type="match status" value="1"/>
</dbReference>
<dbReference type="InterPro" id="IPR027359">
    <property type="entry name" value="Volt_channel_dom_sf"/>
</dbReference>
<comment type="similarity">
    <text evidence="13">Belongs to the calcium channel alpha-1 subunit (TC 1.A.1.11) family.</text>
</comment>
<feature type="transmembrane region" description="Helical" evidence="15">
    <location>
        <begin position="307"/>
        <end position="328"/>
    </location>
</feature>
<dbReference type="Proteomes" id="UP000887565">
    <property type="component" value="Unplaced"/>
</dbReference>
<evidence type="ECO:0000256" key="14">
    <source>
        <dbReference type="SAM" id="MobiDB-lite"/>
    </source>
</evidence>
<name>A0A915ID64_ROMCU</name>
<evidence type="ECO:0000256" key="7">
    <source>
        <dbReference type="ARBA" id="ARBA00022882"/>
    </source>
</evidence>
<evidence type="ECO:0000256" key="12">
    <source>
        <dbReference type="PIRSR" id="PIRSR602077-1"/>
    </source>
</evidence>
<protein>
    <recommendedName>
        <fullName evidence="13">Voltage-dependent L-type calcium channel subunit alpha</fullName>
    </recommendedName>
</protein>
<dbReference type="InterPro" id="IPR005446">
    <property type="entry name" value="VDCC_L_a1su"/>
</dbReference>
<dbReference type="PRINTS" id="PR00167">
    <property type="entry name" value="CACHANNEL"/>
</dbReference>
<keyword evidence="5 15" id="KW-0812">Transmembrane</keyword>
<evidence type="ECO:0000256" key="8">
    <source>
        <dbReference type="ARBA" id="ARBA00022989"/>
    </source>
</evidence>
<dbReference type="AlphaFoldDB" id="A0A915ID64"/>
<evidence type="ECO:0000256" key="15">
    <source>
        <dbReference type="SAM" id="Phobius"/>
    </source>
</evidence>
<comment type="subcellular location">
    <subcellularLocation>
        <location evidence="1 13">Membrane</location>
        <topology evidence="1 13">Multi-pass membrane protein</topology>
    </subcellularLocation>
</comment>
<proteinExistence type="inferred from homology"/>
<dbReference type="Gene3D" id="1.10.287.70">
    <property type="match status" value="1"/>
</dbReference>
<dbReference type="GO" id="GO:0046872">
    <property type="term" value="F:metal ion binding"/>
    <property type="evidence" value="ECO:0007669"/>
    <property type="project" value="UniProtKB-KW"/>
</dbReference>
<dbReference type="Gene3D" id="1.20.120.350">
    <property type="entry name" value="Voltage-gated potassium channels. Chain C"/>
    <property type="match status" value="1"/>
</dbReference>
<evidence type="ECO:0000259" key="16">
    <source>
        <dbReference type="Pfam" id="PF00520"/>
    </source>
</evidence>
<feature type="domain" description="Ion transport" evidence="16">
    <location>
        <begin position="161"/>
        <end position="422"/>
    </location>
</feature>
<evidence type="ECO:0000256" key="1">
    <source>
        <dbReference type="ARBA" id="ARBA00004141"/>
    </source>
</evidence>
<evidence type="ECO:0000256" key="3">
    <source>
        <dbReference type="ARBA" id="ARBA00022568"/>
    </source>
</evidence>
<dbReference type="Gene3D" id="6.10.250.2500">
    <property type="match status" value="1"/>
</dbReference>
<organism evidence="17 18">
    <name type="scientific">Romanomermis culicivorax</name>
    <name type="common">Nematode worm</name>
    <dbReference type="NCBI Taxonomy" id="13658"/>
    <lineage>
        <taxon>Eukaryota</taxon>
        <taxon>Metazoa</taxon>
        <taxon>Ecdysozoa</taxon>
        <taxon>Nematoda</taxon>
        <taxon>Enoplea</taxon>
        <taxon>Dorylaimia</taxon>
        <taxon>Mermithida</taxon>
        <taxon>Mermithoidea</taxon>
        <taxon>Mermithidae</taxon>
        <taxon>Romanomermis</taxon>
    </lineage>
</organism>
<keyword evidence="11" id="KW-0407">Ion channel</keyword>
<dbReference type="WBParaSite" id="nRc.2.0.1.t11837-RA">
    <property type="protein sequence ID" value="nRc.2.0.1.t11837-RA"/>
    <property type="gene ID" value="nRc.2.0.1.g11837"/>
</dbReference>
<evidence type="ECO:0000256" key="9">
    <source>
        <dbReference type="ARBA" id="ARBA00023065"/>
    </source>
</evidence>
<feature type="transmembrane region" description="Helical" evidence="15">
    <location>
        <begin position="163"/>
        <end position="181"/>
    </location>
</feature>
<evidence type="ECO:0000256" key="6">
    <source>
        <dbReference type="ARBA" id="ARBA00022837"/>
    </source>
</evidence>
<keyword evidence="17" id="KW-1185">Reference proteome</keyword>
<keyword evidence="4 13" id="KW-0107">Calcium channel</keyword>
<dbReference type="GO" id="GO:0005891">
    <property type="term" value="C:voltage-gated calcium channel complex"/>
    <property type="evidence" value="ECO:0007669"/>
    <property type="project" value="InterPro"/>
</dbReference>